<dbReference type="PANTHER" id="PTHR43214">
    <property type="entry name" value="TWO-COMPONENT RESPONSE REGULATOR"/>
    <property type="match status" value="1"/>
</dbReference>
<dbReference type="Pfam" id="PF00196">
    <property type="entry name" value="GerE"/>
    <property type="match status" value="1"/>
</dbReference>
<dbReference type="GO" id="GO:0003677">
    <property type="term" value="F:DNA binding"/>
    <property type="evidence" value="ECO:0007669"/>
    <property type="project" value="UniProtKB-KW"/>
</dbReference>
<dbReference type="EMBL" id="LR134473">
    <property type="protein sequence ID" value="VEI03539.1"/>
    <property type="molecule type" value="Genomic_DNA"/>
</dbReference>
<evidence type="ECO:0000313" key="9">
    <source>
        <dbReference type="EMBL" id="VEI03539.1"/>
    </source>
</evidence>
<dbReference type="GO" id="GO:0006355">
    <property type="term" value="P:regulation of DNA-templated transcription"/>
    <property type="evidence" value="ECO:0007669"/>
    <property type="project" value="InterPro"/>
</dbReference>
<dbReference type="SUPFAM" id="SSF46894">
    <property type="entry name" value="C-terminal effector domain of the bipartite response regulators"/>
    <property type="match status" value="1"/>
</dbReference>
<keyword evidence="2" id="KW-0805">Transcription regulation</keyword>
<dbReference type="InterPro" id="IPR058245">
    <property type="entry name" value="NreC/VraR/RcsB-like_REC"/>
</dbReference>
<evidence type="ECO:0000313" key="11">
    <source>
        <dbReference type="Proteomes" id="UP000285875"/>
    </source>
</evidence>
<reference evidence="8" key="3">
    <citation type="journal article" date="2019" name="Microorganisms">
        <title>Red-Brown Pigmentation of Acidipropionibacterium jensenii Is Tied to Haemolytic Activity and cyl-Like Gene Cluster.</title>
        <authorList>
            <person name="Deptula P."/>
            <person name="Loivamaa I."/>
            <person name="Smolander O.P."/>
            <person name="Laine P."/>
            <person name="Roberts R.J."/>
            <person name="Piironen V."/>
            <person name="Paulin L."/>
            <person name="Savijoki K."/>
            <person name="Auvinen P."/>
            <person name="Varmanen P."/>
        </authorList>
    </citation>
    <scope>NUCLEOTIDE SEQUENCE</scope>
    <source>
        <strain evidence="8">JS280</strain>
    </source>
</reference>
<dbReference type="PROSITE" id="PS00622">
    <property type="entry name" value="HTH_LUXR_1"/>
    <property type="match status" value="1"/>
</dbReference>
<dbReference type="Gene3D" id="3.40.50.2300">
    <property type="match status" value="1"/>
</dbReference>
<evidence type="ECO:0000256" key="1">
    <source>
        <dbReference type="ARBA" id="ARBA00022553"/>
    </source>
</evidence>
<keyword evidence="3 8" id="KW-0238">DNA-binding</keyword>
<evidence type="ECO:0000256" key="4">
    <source>
        <dbReference type="ARBA" id="ARBA00023163"/>
    </source>
</evidence>
<accession>A0A3S4UYB3</accession>
<reference evidence="11" key="1">
    <citation type="submission" date="2017-12" db="EMBL/GenBank/DDBJ databases">
        <title>Whole genome sequencing of Acidipropionibacterium jensenii strains JS279 and JS280.</title>
        <authorList>
            <person name="Deptula P."/>
            <person name="Laine P."/>
            <person name="Smolander O.-P."/>
            <person name="Paulin L."/>
            <person name="Auvinen P."/>
            <person name="Varmanen P."/>
        </authorList>
    </citation>
    <scope>NUCLEOTIDE SEQUENCE [LARGE SCALE GENOMIC DNA]</scope>
    <source>
        <strain evidence="11">JS280</strain>
    </source>
</reference>
<evidence type="ECO:0000313" key="8">
    <source>
        <dbReference type="EMBL" id="AZZ38504.1"/>
    </source>
</evidence>
<dbReference type="KEGG" id="aji:C0Z10_00660"/>
<dbReference type="RefSeq" id="WP_028702020.1">
    <property type="nucleotide sequence ID" value="NZ_CP025570.1"/>
</dbReference>
<keyword evidence="1 5" id="KW-0597">Phosphoprotein</keyword>
<evidence type="ECO:0000256" key="5">
    <source>
        <dbReference type="PROSITE-ProRule" id="PRU00169"/>
    </source>
</evidence>
<reference evidence="9 10" key="2">
    <citation type="submission" date="2018-12" db="EMBL/GenBank/DDBJ databases">
        <authorList>
            <consortium name="Pathogen Informatics"/>
        </authorList>
    </citation>
    <scope>NUCLEOTIDE SEQUENCE [LARGE SCALE GENOMIC DNA]</scope>
    <source>
        <strain evidence="9 10">NCTC13652</strain>
    </source>
</reference>
<gene>
    <name evidence="9" type="primary">nreC_5</name>
    <name evidence="8" type="ORF">C0Z10_00660</name>
    <name evidence="9" type="ORF">NCTC13652_01746</name>
</gene>
<dbReference type="InterPro" id="IPR011006">
    <property type="entry name" value="CheY-like_superfamily"/>
</dbReference>
<dbReference type="PRINTS" id="PR00038">
    <property type="entry name" value="HTHLUXR"/>
</dbReference>
<organism evidence="9 10">
    <name type="scientific">Acidipropionibacterium jensenii</name>
    <dbReference type="NCBI Taxonomy" id="1749"/>
    <lineage>
        <taxon>Bacteria</taxon>
        <taxon>Bacillati</taxon>
        <taxon>Actinomycetota</taxon>
        <taxon>Actinomycetes</taxon>
        <taxon>Propionibacteriales</taxon>
        <taxon>Propionibacteriaceae</taxon>
        <taxon>Acidipropionibacterium</taxon>
    </lineage>
</organism>
<dbReference type="SMART" id="SM00421">
    <property type="entry name" value="HTH_LUXR"/>
    <property type="match status" value="1"/>
</dbReference>
<dbReference type="InterPro" id="IPR039420">
    <property type="entry name" value="WalR-like"/>
</dbReference>
<evidence type="ECO:0000259" key="6">
    <source>
        <dbReference type="PROSITE" id="PS50043"/>
    </source>
</evidence>
<dbReference type="Proteomes" id="UP000285875">
    <property type="component" value="Chromosome"/>
</dbReference>
<name>A0A3S4UYB3_9ACTN</name>
<keyword evidence="4" id="KW-0804">Transcription</keyword>
<dbReference type="PANTHER" id="PTHR43214:SF24">
    <property type="entry name" value="TRANSCRIPTIONAL REGULATORY PROTEIN NARL-RELATED"/>
    <property type="match status" value="1"/>
</dbReference>
<feature type="domain" description="Response regulatory" evidence="7">
    <location>
        <begin position="6"/>
        <end position="122"/>
    </location>
</feature>
<dbReference type="OrthoDB" id="9808843at2"/>
<dbReference type="InterPro" id="IPR016032">
    <property type="entry name" value="Sig_transdc_resp-reg_C-effctor"/>
</dbReference>
<dbReference type="AlphaFoldDB" id="A0A3S4UYB3"/>
<dbReference type="EMBL" id="CP025570">
    <property type="protein sequence ID" value="AZZ38504.1"/>
    <property type="molecule type" value="Genomic_DNA"/>
</dbReference>
<dbReference type="Proteomes" id="UP000277858">
    <property type="component" value="Chromosome"/>
</dbReference>
<dbReference type="SMART" id="SM00448">
    <property type="entry name" value="REC"/>
    <property type="match status" value="1"/>
</dbReference>
<evidence type="ECO:0000256" key="3">
    <source>
        <dbReference type="ARBA" id="ARBA00023125"/>
    </source>
</evidence>
<dbReference type="STRING" id="1122997.GCA_000425285_00114"/>
<feature type="modified residue" description="4-aspartylphosphate" evidence="5">
    <location>
        <position position="57"/>
    </location>
</feature>
<dbReference type="InterPro" id="IPR001789">
    <property type="entry name" value="Sig_transdc_resp-reg_receiver"/>
</dbReference>
<dbReference type="CDD" id="cd06170">
    <property type="entry name" value="LuxR_C_like"/>
    <property type="match status" value="1"/>
</dbReference>
<evidence type="ECO:0000313" key="10">
    <source>
        <dbReference type="Proteomes" id="UP000277858"/>
    </source>
</evidence>
<sequence>MPEPIRVLLVDDQSLVRSGFRMLIEAEDDMEVVGEASNGAEALDVLRTTPADVALMDIRMPVMDGVEAARRIAASPLDTKVMILTTFDLDEYVYAGLKAGASGFLLKDARPAELLSAIRSVAAGEAVVAPSATRRLLDHVVPRLPSNPKQNEERLSVLTDREQEVLVEIAKGATNAEIAQTLYMAEGTVKTHIGRLLAKLECRDRVGLVLFAREVGLI</sequence>
<dbReference type="Pfam" id="PF00072">
    <property type="entry name" value="Response_reg"/>
    <property type="match status" value="1"/>
</dbReference>
<feature type="domain" description="HTH luxR-type" evidence="6">
    <location>
        <begin position="151"/>
        <end position="216"/>
    </location>
</feature>
<dbReference type="PROSITE" id="PS50043">
    <property type="entry name" value="HTH_LUXR_2"/>
    <property type="match status" value="1"/>
</dbReference>
<keyword evidence="10" id="KW-1185">Reference proteome</keyword>
<proteinExistence type="predicted"/>
<dbReference type="CDD" id="cd17535">
    <property type="entry name" value="REC_NarL-like"/>
    <property type="match status" value="1"/>
</dbReference>
<protein>
    <submittedName>
        <fullName evidence="8">DNA-binding response regulator</fullName>
    </submittedName>
    <submittedName>
        <fullName evidence="9">Nitrogen regulation protein C</fullName>
    </submittedName>
</protein>
<dbReference type="GO" id="GO:0000160">
    <property type="term" value="P:phosphorelay signal transduction system"/>
    <property type="evidence" value="ECO:0007669"/>
    <property type="project" value="InterPro"/>
</dbReference>
<evidence type="ECO:0000256" key="2">
    <source>
        <dbReference type="ARBA" id="ARBA00023015"/>
    </source>
</evidence>
<evidence type="ECO:0000259" key="7">
    <source>
        <dbReference type="PROSITE" id="PS50110"/>
    </source>
</evidence>
<dbReference type="SUPFAM" id="SSF52172">
    <property type="entry name" value="CheY-like"/>
    <property type="match status" value="1"/>
</dbReference>
<dbReference type="InterPro" id="IPR000792">
    <property type="entry name" value="Tscrpt_reg_LuxR_C"/>
</dbReference>
<dbReference type="GeneID" id="82884499"/>
<dbReference type="PROSITE" id="PS50110">
    <property type="entry name" value="RESPONSE_REGULATORY"/>
    <property type="match status" value="1"/>
</dbReference>